<organism evidence="2 3">
    <name type="scientific">Pseudomonas straminea</name>
    <dbReference type="NCBI Taxonomy" id="47882"/>
    <lineage>
        <taxon>Bacteria</taxon>
        <taxon>Pseudomonadati</taxon>
        <taxon>Pseudomonadota</taxon>
        <taxon>Gammaproteobacteria</taxon>
        <taxon>Pseudomonadales</taxon>
        <taxon>Pseudomonadaceae</taxon>
        <taxon>Phytopseudomonas</taxon>
    </lineage>
</organism>
<dbReference type="PROSITE" id="PS51257">
    <property type="entry name" value="PROKAR_LIPOPROTEIN"/>
    <property type="match status" value="1"/>
</dbReference>
<reference evidence="3" key="1">
    <citation type="submission" date="2016-10" db="EMBL/GenBank/DDBJ databases">
        <authorList>
            <person name="Varghese N."/>
            <person name="Submissions S."/>
        </authorList>
    </citation>
    <scope>NUCLEOTIDE SEQUENCE [LARGE SCALE GENOMIC DNA]</scope>
    <source>
        <strain evidence="3">JCM 2783</strain>
    </source>
</reference>
<sequence length="149" mass="17076">MLRKLGLCLSAMLLPLLTACTGKPLERKVVYENSVYHWRIEHVIVRNFPAGSHQYFEVFLKDRPLVLPASAFNDQRDIGQFIAAGGFDVGHWRNKSIVVAFENIQEREGQSQRLIRSVMITPDFTEGDVVLTDMYTQQEVVVQRVEPSR</sequence>
<feature type="chain" id="PRO_5017291365" description="Conjugal transfer protein" evidence="1">
    <location>
        <begin position="20"/>
        <end position="149"/>
    </location>
</feature>
<dbReference type="RefSeq" id="WP_093502835.1">
    <property type="nucleotide sequence ID" value="NZ_BSSG01000004.1"/>
</dbReference>
<evidence type="ECO:0000256" key="1">
    <source>
        <dbReference type="SAM" id="SignalP"/>
    </source>
</evidence>
<protein>
    <recommendedName>
        <fullName evidence="4">Conjugal transfer protein</fullName>
    </recommendedName>
</protein>
<evidence type="ECO:0008006" key="4">
    <source>
        <dbReference type="Google" id="ProtNLM"/>
    </source>
</evidence>
<evidence type="ECO:0000313" key="3">
    <source>
        <dbReference type="Proteomes" id="UP000243950"/>
    </source>
</evidence>
<gene>
    <name evidence="2" type="ORF">SAMN05216372_103167</name>
</gene>
<evidence type="ECO:0000313" key="2">
    <source>
        <dbReference type="EMBL" id="SFD67408.1"/>
    </source>
</evidence>
<keyword evidence="1" id="KW-0732">Signal</keyword>
<dbReference type="AlphaFoldDB" id="A0A1I1UCS2"/>
<keyword evidence="3" id="KW-1185">Reference proteome</keyword>
<feature type="signal peptide" evidence="1">
    <location>
        <begin position="1"/>
        <end position="19"/>
    </location>
</feature>
<name>A0A1I1UCS2_PSEOC</name>
<proteinExistence type="predicted"/>
<dbReference type="Proteomes" id="UP000243950">
    <property type="component" value="Unassembled WGS sequence"/>
</dbReference>
<dbReference type="EMBL" id="FOMO01000003">
    <property type="protein sequence ID" value="SFD67408.1"/>
    <property type="molecule type" value="Genomic_DNA"/>
</dbReference>
<accession>A0A1I1UCS2</accession>